<dbReference type="InterPro" id="IPR036105">
    <property type="entry name" value="DiNase_FeMo-co_biosyn_sf"/>
</dbReference>
<dbReference type="Gene3D" id="3.30.420.130">
    <property type="entry name" value="Dinitrogenase iron-molybdenum cofactor biosynthesis domain"/>
    <property type="match status" value="1"/>
</dbReference>
<organism evidence="2 3">
    <name type="scientific">Alkalibacter saccharofermentans DSM 14828</name>
    <dbReference type="NCBI Taxonomy" id="1120975"/>
    <lineage>
        <taxon>Bacteria</taxon>
        <taxon>Bacillati</taxon>
        <taxon>Bacillota</taxon>
        <taxon>Clostridia</taxon>
        <taxon>Eubacteriales</taxon>
        <taxon>Eubacteriaceae</taxon>
        <taxon>Alkalibacter</taxon>
    </lineage>
</organism>
<dbReference type="Pfam" id="PF02579">
    <property type="entry name" value="Nitro_FeMo-Co"/>
    <property type="match status" value="1"/>
</dbReference>
<reference evidence="2 3" key="1">
    <citation type="submission" date="2016-11" db="EMBL/GenBank/DDBJ databases">
        <authorList>
            <person name="Jaros S."/>
            <person name="Januszkiewicz K."/>
            <person name="Wedrychowicz H."/>
        </authorList>
    </citation>
    <scope>NUCLEOTIDE SEQUENCE [LARGE SCALE GENOMIC DNA]</scope>
    <source>
        <strain evidence="2 3">DSM 14828</strain>
    </source>
</reference>
<gene>
    <name evidence="2" type="ORF">SAMN02746064_01609</name>
</gene>
<proteinExistence type="predicted"/>
<dbReference type="SUPFAM" id="SSF53146">
    <property type="entry name" value="Nitrogenase accessory factor-like"/>
    <property type="match status" value="1"/>
</dbReference>
<protein>
    <submittedName>
        <fullName evidence="2">Predicted Fe-Mo cluster-binding protein, NifX family</fullName>
    </submittedName>
</protein>
<dbReference type="STRING" id="1120975.SAMN02746064_01609"/>
<evidence type="ECO:0000259" key="1">
    <source>
        <dbReference type="Pfam" id="PF02579"/>
    </source>
</evidence>
<dbReference type="RefSeq" id="WP_073270883.1">
    <property type="nucleotide sequence ID" value="NZ_FQTU01000011.1"/>
</dbReference>
<sequence>MNKKIAVASSDGKFINQHFGHATKFLIFSARDGSFDFLELIETQPYCNWGEHEDEDLKEAVEKLLGCDMVIASQIGPGAWEVLIQHGIEPIQKHGFIEDVLSQLF</sequence>
<name>A0A1M4XW75_9FIRM</name>
<dbReference type="OrthoDB" id="280278at2"/>
<dbReference type="InterPro" id="IPR003731">
    <property type="entry name" value="Di-Nase_FeMo-co_biosynth"/>
</dbReference>
<dbReference type="PANTHER" id="PTHR33937">
    <property type="entry name" value="IRON-MOLYBDENUM PROTEIN-RELATED-RELATED"/>
    <property type="match status" value="1"/>
</dbReference>
<evidence type="ECO:0000313" key="3">
    <source>
        <dbReference type="Proteomes" id="UP000184251"/>
    </source>
</evidence>
<dbReference type="AlphaFoldDB" id="A0A1M4XW75"/>
<dbReference type="PANTHER" id="PTHR33937:SF2">
    <property type="entry name" value="DINITROGENASE IRON-MOLYBDENUM COFACTOR BIOSYNTHESIS DOMAIN-CONTAINING PROTEIN"/>
    <property type="match status" value="1"/>
</dbReference>
<dbReference type="InterPro" id="IPR051840">
    <property type="entry name" value="NifX/NifY_domain"/>
</dbReference>
<keyword evidence="3" id="KW-1185">Reference proteome</keyword>
<dbReference type="Proteomes" id="UP000184251">
    <property type="component" value="Unassembled WGS sequence"/>
</dbReference>
<feature type="domain" description="Dinitrogenase iron-molybdenum cofactor biosynthesis" evidence="1">
    <location>
        <begin position="11"/>
        <end position="104"/>
    </location>
</feature>
<evidence type="ECO:0000313" key="2">
    <source>
        <dbReference type="EMBL" id="SHE97827.1"/>
    </source>
</evidence>
<dbReference type="EMBL" id="FQTU01000011">
    <property type="protein sequence ID" value="SHE97827.1"/>
    <property type="molecule type" value="Genomic_DNA"/>
</dbReference>
<accession>A0A1M4XW75</accession>